<dbReference type="eggNOG" id="COG1018">
    <property type="taxonomic scope" value="Bacteria"/>
</dbReference>
<evidence type="ECO:0000256" key="7">
    <source>
        <dbReference type="ARBA" id="ARBA00023004"/>
    </source>
</evidence>
<feature type="domain" description="FAD-binding FR-type" evidence="10">
    <location>
        <begin position="24"/>
        <end position="125"/>
    </location>
</feature>
<protein>
    <submittedName>
        <fullName evidence="11">Oxidoreductase, FAD/NAD-binding family</fullName>
    </submittedName>
</protein>
<evidence type="ECO:0000256" key="8">
    <source>
        <dbReference type="ARBA" id="ARBA00023014"/>
    </source>
</evidence>
<evidence type="ECO:0000256" key="9">
    <source>
        <dbReference type="SAM" id="MobiDB-lite"/>
    </source>
</evidence>
<sequence length="268" mass="28945">MSDTPPIMQPDDTPDETSGATHDIPADEAFVVAIIAEDAETTTIVIEPASAQRLKAFQPGQFATLRILDDDGWSVPHPFTLSGAPHQGVRLTVRHRGHFTSQGIPRLRPGDAIKCAGPYGVFCRDIAAKEDIVLIAGGMGITPFLSVLRHFARTGADNRITLFWANRNFAGAFAADELAGLTRALNLRVVHVLSRETNPDLNSDPAFPAVAFEKGHIDSDVVQRHVPHAATASFYLCAPAEMRRAVLAELQACGVDMSCVESEDYTFA</sequence>
<dbReference type="InterPro" id="IPR017938">
    <property type="entry name" value="Riboflavin_synthase-like_b-brl"/>
</dbReference>
<dbReference type="Pfam" id="PF00175">
    <property type="entry name" value="NAD_binding_1"/>
    <property type="match status" value="1"/>
</dbReference>
<dbReference type="GO" id="GO:0050660">
    <property type="term" value="F:flavin adenine dinucleotide binding"/>
    <property type="evidence" value="ECO:0007669"/>
    <property type="project" value="TreeGrafter"/>
</dbReference>
<dbReference type="InterPro" id="IPR017927">
    <property type="entry name" value="FAD-bd_FR_type"/>
</dbReference>
<keyword evidence="5" id="KW-0274">FAD</keyword>
<dbReference type="RefSeq" id="WP_010939633.1">
    <property type="nucleotide sequence ID" value="NC_002937.3"/>
</dbReference>
<dbReference type="GO" id="GO:0016491">
    <property type="term" value="F:oxidoreductase activity"/>
    <property type="evidence" value="ECO:0007669"/>
    <property type="project" value="UniProtKB-KW"/>
</dbReference>
<keyword evidence="12" id="KW-1185">Reference proteome</keyword>
<keyword evidence="2" id="KW-0285">Flavoprotein</keyword>
<gene>
    <name evidence="11" type="ordered locus">DVU_2360</name>
</gene>
<dbReference type="PATRIC" id="fig|882.5.peg.2137"/>
<dbReference type="OrthoDB" id="9786134at2"/>
<feature type="region of interest" description="Disordered" evidence="9">
    <location>
        <begin position="1"/>
        <end position="22"/>
    </location>
</feature>
<keyword evidence="4" id="KW-0479">Metal-binding</keyword>
<dbReference type="EMBL" id="AE017285">
    <property type="protein sequence ID" value="AAS96833.1"/>
    <property type="molecule type" value="Genomic_DNA"/>
</dbReference>
<keyword evidence="3" id="KW-0001">2Fe-2S</keyword>
<dbReference type="PANTHER" id="PTHR47354">
    <property type="entry name" value="NADH OXIDOREDUCTASE HCR"/>
    <property type="match status" value="1"/>
</dbReference>
<dbReference type="PhylomeDB" id="Q729J0"/>
<evidence type="ECO:0000313" key="11">
    <source>
        <dbReference type="EMBL" id="AAS96833.1"/>
    </source>
</evidence>
<keyword evidence="7" id="KW-0408">Iron</keyword>
<comment type="cofactor">
    <cofactor evidence="1">
        <name>FAD</name>
        <dbReference type="ChEBI" id="CHEBI:57692"/>
    </cofactor>
</comment>
<dbReference type="PaxDb" id="882-DVU_2360"/>
<evidence type="ECO:0000256" key="3">
    <source>
        <dbReference type="ARBA" id="ARBA00022714"/>
    </source>
</evidence>
<proteinExistence type="predicted"/>
<dbReference type="Gene3D" id="2.40.30.10">
    <property type="entry name" value="Translation factors"/>
    <property type="match status" value="1"/>
</dbReference>
<accession>Q729J0</accession>
<dbReference type="EnsemblBacteria" id="AAS96833">
    <property type="protein sequence ID" value="AAS96833"/>
    <property type="gene ID" value="DVU_2360"/>
</dbReference>
<dbReference type="PANTHER" id="PTHR47354:SF8">
    <property type="entry name" value="1,2-PHENYLACETYL-COA EPOXIDASE, SUBUNIT E"/>
    <property type="match status" value="1"/>
</dbReference>
<keyword evidence="8" id="KW-0411">Iron-sulfur</keyword>
<organism evidence="11 12">
    <name type="scientific">Nitratidesulfovibrio vulgaris (strain ATCC 29579 / DSM 644 / CCUG 34227 / NCIMB 8303 / VKM B-1760 / Hildenborough)</name>
    <name type="common">Desulfovibrio vulgaris</name>
    <dbReference type="NCBI Taxonomy" id="882"/>
    <lineage>
        <taxon>Bacteria</taxon>
        <taxon>Pseudomonadati</taxon>
        <taxon>Thermodesulfobacteriota</taxon>
        <taxon>Desulfovibrionia</taxon>
        <taxon>Desulfovibrionales</taxon>
        <taxon>Desulfovibrionaceae</taxon>
        <taxon>Nitratidesulfovibrio</taxon>
    </lineage>
</organism>
<name>Q729J0_NITV2</name>
<dbReference type="PROSITE" id="PS51384">
    <property type="entry name" value="FAD_FR"/>
    <property type="match status" value="1"/>
</dbReference>
<dbReference type="SUPFAM" id="SSF52343">
    <property type="entry name" value="Ferredoxin reductase-like, C-terminal NADP-linked domain"/>
    <property type="match status" value="1"/>
</dbReference>
<dbReference type="InterPro" id="IPR001433">
    <property type="entry name" value="OxRdtase_FAD/NAD-bd"/>
</dbReference>
<evidence type="ECO:0000256" key="2">
    <source>
        <dbReference type="ARBA" id="ARBA00022630"/>
    </source>
</evidence>
<evidence type="ECO:0000256" key="6">
    <source>
        <dbReference type="ARBA" id="ARBA00023002"/>
    </source>
</evidence>
<evidence type="ECO:0000256" key="4">
    <source>
        <dbReference type="ARBA" id="ARBA00022723"/>
    </source>
</evidence>
<evidence type="ECO:0000256" key="1">
    <source>
        <dbReference type="ARBA" id="ARBA00001974"/>
    </source>
</evidence>
<evidence type="ECO:0000256" key="5">
    <source>
        <dbReference type="ARBA" id="ARBA00022827"/>
    </source>
</evidence>
<dbReference type="CDD" id="cd06198">
    <property type="entry name" value="FNR_like_3"/>
    <property type="match status" value="1"/>
</dbReference>
<dbReference type="KEGG" id="dvu:DVU_2360"/>
<reference evidence="11 12" key="1">
    <citation type="journal article" date="2004" name="Nat. Biotechnol.">
        <title>The genome sequence of the anaerobic, sulfate-reducing bacterium Desulfovibrio vulgaris Hildenborough.</title>
        <authorList>
            <person name="Heidelberg J.F."/>
            <person name="Seshadri R."/>
            <person name="Haveman S.A."/>
            <person name="Hemme C.L."/>
            <person name="Paulsen I.T."/>
            <person name="Kolonay J.F."/>
            <person name="Eisen J.A."/>
            <person name="Ward N."/>
            <person name="Methe B."/>
            <person name="Brinkac L.M."/>
            <person name="Daugherty S.C."/>
            <person name="Deboy R.T."/>
            <person name="Dodson R.J."/>
            <person name="Durkin A.S."/>
            <person name="Madupu R."/>
            <person name="Nelson W.C."/>
            <person name="Sullivan S.A."/>
            <person name="Fouts D."/>
            <person name="Haft D.H."/>
            <person name="Selengut J."/>
            <person name="Peterson J.D."/>
            <person name="Davidsen T.M."/>
            <person name="Zafar N."/>
            <person name="Zhou L."/>
            <person name="Radune D."/>
            <person name="Dimitrov G."/>
            <person name="Hance M."/>
            <person name="Tran K."/>
            <person name="Khouri H."/>
            <person name="Gill J."/>
            <person name="Utterback T.R."/>
            <person name="Feldblyum T.V."/>
            <person name="Wall J.D."/>
            <person name="Voordouw G."/>
            <person name="Fraser C.M."/>
        </authorList>
    </citation>
    <scope>NUCLEOTIDE SEQUENCE [LARGE SCALE GENOMIC DNA]</scope>
    <source>
        <strain evidence="12">ATCC 29579 / DSM 644 / NCIMB 8303 / VKM B-1760 / Hildenborough</strain>
    </source>
</reference>
<dbReference type="InterPro" id="IPR050415">
    <property type="entry name" value="MRET"/>
</dbReference>
<dbReference type="SUPFAM" id="SSF63380">
    <property type="entry name" value="Riboflavin synthase domain-like"/>
    <property type="match status" value="1"/>
</dbReference>
<dbReference type="Gene3D" id="3.40.50.80">
    <property type="entry name" value="Nucleotide-binding domain of ferredoxin-NADP reductase (FNR) module"/>
    <property type="match status" value="1"/>
</dbReference>
<dbReference type="SMR" id="Q729J0"/>
<keyword evidence="6" id="KW-0560">Oxidoreductase</keyword>
<dbReference type="GO" id="GO:0051537">
    <property type="term" value="F:2 iron, 2 sulfur cluster binding"/>
    <property type="evidence" value="ECO:0007669"/>
    <property type="project" value="UniProtKB-KW"/>
</dbReference>
<dbReference type="Proteomes" id="UP000002194">
    <property type="component" value="Chromosome"/>
</dbReference>
<evidence type="ECO:0000259" key="10">
    <source>
        <dbReference type="PROSITE" id="PS51384"/>
    </source>
</evidence>
<dbReference type="STRING" id="882.DVU_2360"/>
<evidence type="ECO:0000313" key="12">
    <source>
        <dbReference type="Proteomes" id="UP000002194"/>
    </source>
</evidence>
<dbReference type="AlphaFoldDB" id="Q729J0"/>
<dbReference type="InterPro" id="IPR039261">
    <property type="entry name" value="FNR_nucleotide-bd"/>
</dbReference>
<dbReference type="GO" id="GO:0046872">
    <property type="term" value="F:metal ion binding"/>
    <property type="evidence" value="ECO:0007669"/>
    <property type="project" value="UniProtKB-KW"/>
</dbReference>
<dbReference type="PRINTS" id="PR00410">
    <property type="entry name" value="PHEHYDRXLASE"/>
</dbReference>
<dbReference type="IntAct" id="Q729J0">
    <property type="interactions" value="1"/>
</dbReference>
<dbReference type="HOGENOM" id="CLU_003827_7_3_7"/>